<evidence type="ECO:0000313" key="3">
    <source>
        <dbReference type="Proteomes" id="UP000220922"/>
    </source>
</evidence>
<dbReference type="InterPro" id="IPR008949">
    <property type="entry name" value="Isoprenoid_synthase_dom_sf"/>
</dbReference>
<dbReference type="Proteomes" id="UP000220922">
    <property type="component" value="Unassembled WGS sequence"/>
</dbReference>
<proteinExistence type="inferred from homology"/>
<dbReference type="GO" id="GO:0008299">
    <property type="term" value="P:isoprenoid biosynthetic process"/>
    <property type="evidence" value="ECO:0007669"/>
    <property type="project" value="InterPro"/>
</dbReference>
<dbReference type="InterPro" id="IPR000092">
    <property type="entry name" value="Polyprenyl_synt"/>
</dbReference>
<evidence type="ECO:0000256" key="1">
    <source>
        <dbReference type="RuleBase" id="RU004466"/>
    </source>
</evidence>
<reference evidence="2 3" key="1">
    <citation type="submission" date="2016-05" db="EMBL/GenBank/DDBJ databases">
        <authorList>
            <person name="Lavstsen T."/>
            <person name="Jespersen J.S."/>
        </authorList>
    </citation>
    <scope>NUCLEOTIDE SEQUENCE [LARGE SCALE GENOMIC DNA]</scope>
    <source>
        <strain evidence="2 3">B7-9</strain>
    </source>
</reference>
<dbReference type="Gene3D" id="1.10.600.10">
    <property type="entry name" value="Farnesyl Diphosphate Synthase"/>
    <property type="match status" value="1"/>
</dbReference>
<name>A0A2H3L3K8_9CHLR</name>
<comment type="similarity">
    <text evidence="1">Belongs to the FPP/GGPP synthase family.</text>
</comment>
<keyword evidence="3" id="KW-1185">Reference proteome</keyword>
<dbReference type="AlphaFoldDB" id="A0A2H3L3K8"/>
<keyword evidence="1" id="KW-0808">Transferase</keyword>
<dbReference type="Pfam" id="PF00348">
    <property type="entry name" value="polyprenyl_synt"/>
    <property type="match status" value="1"/>
</dbReference>
<organism evidence="2 3">
    <name type="scientific">Candidatus Chloroploca asiatica</name>
    <dbReference type="NCBI Taxonomy" id="1506545"/>
    <lineage>
        <taxon>Bacteria</taxon>
        <taxon>Bacillati</taxon>
        <taxon>Chloroflexota</taxon>
        <taxon>Chloroflexia</taxon>
        <taxon>Chloroflexales</taxon>
        <taxon>Chloroflexineae</taxon>
        <taxon>Oscillochloridaceae</taxon>
        <taxon>Candidatus Chloroploca</taxon>
    </lineage>
</organism>
<dbReference type="EMBL" id="LYXE01000179">
    <property type="protein sequence ID" value="PDV96820.1"/>
    <property type="molecule type" value="Genomic_DNA"/>
</dbReference>
<gene>
    <name evidence="2" type="ORF">A9Q02_20290</name>
</gene>
<dbReference type="SUPFAM" id="SSF48576">
    <property type="entry name" value="Terpenoid synthases"/>
    <property type="match status" value="1"/>
</dbReference>
<evidence type="ECO:0000313" key="2">
    <source>
        <dbReference type="EMBL" id="PDV96820.1"/>
    </source>
</evidence>
<sequence length="300" mass="33149">MQSRAVDGDAPFLAHVRQFLADPTAATPRRIWLETMAKMTSGFGAAPGSSDPFIQAWQWGYTATLLLDHLQDGDVITPQWVADQPLALQYHLAFSSYVLAQRQLAALDPAVIPLRRCQRIQVLWADLLFRCAAGQYRDLTTVAEETHGVLGEEPLAAYEQICAYKTGTLFALAFGGIAALATDAQPLIEAATNAGMVYGMLLQYYDDLTDTNAQEQQLTTLTLQRALRSMKIHAEEREHLVAITWSLVHAQYLRALHAILAPLPDEVQTVMHTMIEQTVGGQRDDLLEVMVGAARNPHAR</sequence>
<dbReference type="GO" id="GO:0004659">
    <property type="term" value="F:prenyltransferase activity"/>
    <property type="evidence" value="ECO:0007669"/>
    <property type="project" value="InterPro"/>
</dbReference>
<accession>A0A2H3L3K8</accession>
<evidence type="ECO:0008006" key="4">
    <source>
        <dbReference type="Google" id="ProtNLM"/>
    </source>
</evidence>
<comment type="caution">
    <text evidence="2">The sequence shown here is derived from an EMBL/GenBank/DDBJ whole genome shotgun (WGS) entry which is preliminary data.</text>
</comment>
<protein>
    <recommendedName>
        <fullName evidence="4">Polyprenyl synthetase</fullName>
    </recommendedName>
</protein>
<dbReference type="RefSeq" id="WP_172451245.1">
    <property type="nucleotide sequence ID" value="NZ_LYXE01000179.1"/>
</dbReference>